<feature type="compositionally biased region" description="Low complexity" evidence="6">
    <location>
        <begin position="505"/>
        <end position="522"/>
    </location>
</feature>
<feature type="region of interest" description="Disordered" evidence="6">
    <location>
        <begin position="425"/>
        <end position="531"/>
    </location>
</feature>
<dbReference type="PANTHER" id="PTHR13402">
    <property type="entry name" value="RGPR-RELATED"/>
    <property type="match status" value="1"/>
</dbReference>
<evidence type="ECO:0000313" key="9">
    <source>
        <dbReference type="WBParaSite" id="maker-uti_cns_0046263-snap-gene-0.7-mRNA-1"/>
    </source>
</evidence>
<proteinExistence type="inferred from homology"/>
<protein>
    <submittedName>
        <fullName evidence="9">Sec16_C domain-containing protein</fullName>
    </submittedName>
</protein>
<feature type="region of interest" description="Disordered" evidence="6">
    <location>
        <begin position="358"/>
        <end position="406"/>
    </location>
</feature>
<reference evidence="9" key="1">
    <citation type="submission" date="2016-11" db="UniProtKB">
        <authorList>
            <consortium name="WormBaseParasite"/>
        </authorList>
    </citation>
    <scope>IDENTIFICATION</scope>
</reference>
<evidence type="ECO:0000259" key="7">
    <source>
        <dbReference type="Pfam" id="PF12931"/>
    </source>
</evidence>
<feature type="compositionally biased region" description="Low complexity" evidence="6">
    <location>
        <begin position="11"/>
        <end position="31"/>
    </location>
</feature>
<feature type="compositionally biased region" description="Pro residues" evidence="6">
    <location>
        <begin position="465"/>
        <end position="504"/>
    </location>
</feature>
<dbReference type="AlphaFoldDB" id="A0A1I8J8W9"/>
<comment type="similarity">
    <text evidence="2">Belongs to the SEC16 family.</text>
</comment>
<name>A0A1I8J8W9_9PLAT</name>
<evidence type="ECO:0000256" key="1">
    <source>
        <dbReference type="ARBA" id="ARBA00004240"/>
    </source>
</evidence>
<accession>A0A1I8J8W9</accession>
<feature type="compositionally biased region" description="Low complexity" evidence="6">
    <location>
        <begin position="436"/>
        <end position="448"/>
    </location>
</feature>
<dbReference type="Gene3D" id="1.25.40.1030">
    <property type="match status" value="1"/>
</dbReference>
<dbReference type="PANTHER" id="PTHR13402:SF6">
    <property type="entry name" value="SECRETORY 16, ISOFORM I"/>
    <property type="match status" value="1"/>
</dbReference>
<keyword evidence="4" id="KW-0256">Endoplasmic reticulum</keyword>
<dbReference type="GO" id="GO:0007030">
    <property type="term" value="P:Golgi organization"/>
    <property type="evidence" value="ECO:0007669"/>
    <property type="project" value="TreeGrafter"/>
</dbReference>
<comment type="subcellular location">
    <subcellularLocation>
        <location evidence="1">Endoplasmic reticulum</location>
    </subcellularLocation>
</comment>
<evidence type="ECO:0000256" key="2">
    <source>
        <dbReference type="ARBA" id="ARBA00005927"/>
    </source>
</evidence>
<evidence type="ECO:0000256" key="6">
    <source>
        <dbReference type="SAM" id="MobiDB-lite"/>
    </source>
</evidence>
<evidence type="ECO:0000256" key="5">
    <source>
        <dbReference type="ARBA" id="ARBA00022892"/>
    </source>
</evidence>
<evidence type="ECO:0000313" key="8">
    <source>
        <dbReference type="Proteomes" id="UP000095280"/>
    </source>
</evidence>
<sequence>EPASGRASPNSAQQQQSELASAAAAALSQASRQRDDAEAEAEKRLDRFRKLLMYGRKREALEYASRRGLWGQALFLAHQMDAGLHARMLERFAARAMQPGDPLVALYHFMQGREPELADLRQWRPFLAMLLANRADRPRLAAAAVARLGDRLLAAGRLYASQLCHLLAGGCVALDDATDVDGDSFDAKSLDPFRPGGPIELIGFDSAAASVAASAGSASSVAAAVPNEAVQLTEVFEFAVGLRDRRRRLDGVCQRRLSARLLPYKFLYAVRLLDAGLSEEAFRYCRNVGRCLVQLDGSEEINKSSTHFESLMLEILRLAERLRCHPAVSEHLDTDWLAELAELAAGRRRWRQQQQILPHRPFQPPPTGNLHHDPASWRPPLPQQQQQQQPPVSWTQQQSSATPAAAASASSVHVAFDAFDEPASQIPDYQRRRALSSSASSHGGESSAVQGAGSGAHSRQTSPAPSSPPSSPVARPPYAPPPAPPPQPPPLLKSQPPPQHPVPPVSRGAARSRDSSLSSGMSHPQQQQQRQ</sequence>
<dbReference type="GO" id="GO:0012507">
    <property type="term" value="C:ER to Golgi transport vesicle membrane"/>
    <property type="evidence" value="ECO:0007669"/>
    <property type="project" value="TreeGrafter"/>
</dbReference>
<dbReference type="InterPro" id="IPR024298">
    <property type="entry name" value="Sec16_Sec23-bd"/>
</dbReference>
<dbReference type="Proteomes" id="UP000095280">
    <property type="component" value="Unplaced"/>
</dbReference>
<dbReference type="GO" id="GO:0070971">
    <property type="term" value="C:endoplasmic reticulum exit site"/>
    <property type="evidence" value="ECO:0007669"/>
    <property type="project" value="TreeGrafter"/>
</dbReference>
<dbReference type="CDD" id="cd09233">
    <property type="entry name" value="ACE1-Sec16-like"/>
    <property type="match status" value="1"/>
</dbReference>
<organism evidence="8 9">
    <name type="scientific">Macrostomum lignano</name>
    <dbReference type="NCBI Taxonomy" id="282301"/>
    <lineage>
        <taxon>Eukaryota</taxon>
        <taxon>Metazoa</taxon>
        <taxon>Spiralia</taxon>
        <taxon>Lophotrochozoa</taxon>
        <taxon>Platyhelminthes</taxon>
        <taxon>Rhabditophora</taxon>
        <taxon>Macrostomorpha</taxon>
        <taxon>Macrostomida</taxon>
        <taxon>Macrostomidae</taxon>
        <taxon>Macrostomum</taxon>
    </lineage>
</organism>
<dbReference type="GO" id="GO:0016192">
    <property type="term" value="P:vesicle-mediated transport"/>
    <property type="evidence" value="ECO:0007669"/>
    <property type="project" value="UniProtKB-KW"/>
</dbReference>
<evidence type="ECO:0000256" key="3">
    <source>
        <dbReference type="ARBA" id="ARBA00022448"/>
    </source>
</evidence>
<dbReference type="Pfam" id="PF12931">
    <property type="entry name" value="TPR_Sec16"/>
    <property type="match status" value="1"/>
</dbReference>
<dbReference type="GO" id="GO:0070973">
    <property type="term" value="P:protein localization to endoplasmic reticulum exit site"/>
    <property type="evidence" value="ECO:0007669"/>
    <property type="project" value="TreeGrafter"/>
</dbReference>
<dbReference type="WBParaSite" id="maker-uti_cns_0046263-snap-gene-0.7-mRNA-1">
    <property type="protein sequence ID" value="maker-uti_cns_0046263-snap-gene-0.7-mRNA-1"/>
    <property type="gene ID" value="maker-uti_cns_0046263-snap-gene-0.7"/>
</dbReference>
<keyword evidence="3" id="KW-0813">Transport</keyword>
<evidence type="ECO:0000256" key="4">
    <source>
        <dbReference type="ARBA" id="ARBA00022824"/>
    </source>
</evidence>
<keyword evidence="8" id="KW-1185">Reference proteome</keyword>
<keyword evidence="5" id="KW-0931">ER-Golgi transport</keyword>
<feature type="domain" description="Sec16 Sec23-binding" evidence="7">
    <location>
        <begin position="49"/>
        <end position="328"/>
    </location>
</feature>
<feature type="region of interest" description="Disordered" evidence="6">
    <location>
        <begin position="1"/>
        <end position="39"/>
    </location>
</feature>
<feature type="compositionally biased region" description="Low complexity" evidence="6">
    <location>
        <begin position="383"/>
        <end position="406"/>
    </location>
</feature>